<protein>
    <submittedName>
        <fullName evidence="2">Uncharacterized protein</fullName>
    </submittedName>
</protein>
<comment type="caution">
    <text evidence="2">The sequence shown here is derived from an EMBL/GenBank/DDBJ whole genome shotgun (WGS) entry which is preliminary data.</text>
</comment>
<dbReference type="EMBL" id="BGZK01000150">
    <property type="protein sequence ID" value="GBP23335.1"/>
    <property type="molecule type" value="Genomic_DNA"/>
</dbReference>
<dbReference type="AlphaFoldDB" id="A0A4C1UA96"/>
<dbReference type="OrthoDB" id="6931130at2759"/>
<evidence type="ECO:0000313" key="3">
    <source>
        <dbReference type="Proteomes" id="UP000299102"/>
    </source>
</evidence>
<feature type="region of interest" description="Disordered" evidence="1">
    <location>
        <begin position="111"/>
        <end position="161"/>
    </location>
</feature>
<evidence type="ECO:0000313" key="2">
    <source>
        <dbReference type="EMBL" id="GBP23335.1"/>
    </source>
</evidence>
<accession>A0A4C1UA96</accession>
<dbReference type="Proteomes" id="UP000299102">
    <property type="component" value="Unassembled WGS sequence"/>
</dbReference>
<evidence type="ECO:0000256" key="1">
    <source>
        <dbReference type="SAM" id="MobiDB-lite"/>
    </source>
</evidence>
<gene>
    <name evidence="2" type="ORF">EVAR_22191_1</name>
</gene>
<proteinExistence type="predicted"/>
<organism evidence="2 3">
    <name type="scientific">Eumeta variegata</name>
    <name type="common">Bagworm moth</name>
    <name type="synonym">Eumeta japonica</name>
    <dbReference type="NCBI Taxonomy" id="151549"/>
    <lineage>
        <taxon>Eukaryota</taxon>
        <taxon>Metazoa</taxon>
        <taxon>Ecdysozoa</taxon>
        <taxon>Arthropoda</taxon>
        <taxon>Hexapoda</taxon>
        <taxon>Insecta</taxon>
        <taxon>Pterygota</taxon>
        <taxon>Neoptera</taxon>
        <taxon>Endopterygota</taxon>
        <taxon>Lepidoptera</taxon>
        <taxon>Glossata</taxon>
        <taxon>Ditrysia</taxon>
        <taxon>Tineoidea</taxon>
        <taxon>Psychidae</taxon>
        <taxon>Oiketicinae</taxon>
        <taxon>Eumeta</taxon>
    </lineage>
</organism>
<keyword evidence="3" id="KW-1185">Reference proteome</keyword>
<name>A0A4C1UA96_EUMVA</name>
<reference evidence="2 3" key="1">
    <citation type="journal article" date="2019" name="Commun. Biol.">
        <title>The bagworm genome reveals a unique fibroin gene that provides high tensile strength.</title>
        <authorList>
            <person name="Kono N."/>
            <person name="Nakamura H."/>
            <person name="Ohtoshi R."/>
            <person name="Tomita M."/>
            <person name="Numata K."/>
            <person name="Arakawa K."/>
        </authorList>
    </citation>
    <scope>NUCLEOTIDE SEQUENCE [LARGE SCALE GENOMIC DNA]</scope>
</reference>
<feature type="region of interest" description="Disordered" evidence="1">
    <location>
        <begin position="71"/>
        <end position="98"/>
    </location>
</feature>
<sequence>MIVNRVGKKNGQEHVGTCRLLDSEAVTTRKCTTDEKTRCVANRTLRPVVPLCCYALSLARSAQAERDNESCFFEGSGSKSEAETKRRTELKSSGGTDTAISSVTGIGIAGGLLSKAGPRSRSTTKVDVRGSDSLYDQAGEDAGRELGEGKAIFSEDEIDSS</sequence>
<feature type="compositionally biased region" description="Basic and acidic residues" evidence="1">
    <location>
        <begin position="80"/>
        <end position="90"/>
    </location>
</feature>